<sequence length="166" mass="19034">MTQQESITVYSIPSGMGGVHTVSIVEDMGEQVKVRIWYGRPSPTGWESWGEWDGQTRIVDRASLTGERTQKLVRLPEDTSAGWMFCQPYEAENYNPENVVAKYIHAFHEGELYRMYEIDENSQSIKEYRVDPSELSEAHKEQAKAVRHECTGYQVKVWERGQTAAA</sequence>
<proteinExistence type="predicted"/>
<accession>A0A5M3Q0W1</accession>
<reference evidence="1 2" key="1">
    <citation type="journal article" date="2019" name="J. Gen. Appl. Microbiol.">
        <title>Aerobic degradation of cis-dichloroethene by the marine bacterium Marinobacter salsuginis strain 5N-3.</title>
        <authorList>
            <person name="Inoue Y."/>
            <person name="Fukunaga Y."/>
            <person name="Katsumata H."/>
            <person name="Ohji S."/>
            <person name="Hosoyama A."/>
            <person name="Mori K."/>
            <person name="Ando K."/>
        </authorList>
    </citation>
    <scope>NUCLEOTIDE SEQUENCE [LARGE SCALE GENOMIC DNA]</scope>
    <source>
        <strain evidence="1 2">NBRC 109114</strain>
    </source>
</reference>
<protein>
    <submittedName>
        <fullName evidence="1">Uncharacterized protein</fullName>
    </submittedName>
</protein>
<organism evidence="1 2">
    <name type="scientific">Marinobacter salsuginis</name>
    <dbReference type="NCBI Taxonomy" id="418719"/>
    <lineage>
        <taxon>Bacteria</taxon>
        <taxon>Pseudomonadati</taxon>
        <taxon>Pseudomonadota</taxon>
        <taxon>Gammaproteobacteria</taxon>
        <taxon>Pseudomonadales</taxon>
        <taxon>Marinobacteraceae</taxon>
        <taxon>Marinobacter</taxon>
    </lineage>
</organism>
<gene>
    <name evidence="1" type="ORF">MSSD14B_23950</name>
</gene>
<comment type="caution">
    <text evidence="1">The sequence shown here is derived from an EMBL/GenBank/DDBJ whole genome shotgun (WGS) entry which is preliminary data.</text>
</comment>
<dbReference type="Proteomes" id="UP000387223">
    <property type="component" value="Unassembled WGS sequence"/>
</dbReference>
<evidence type="ECO:0000313" key="1">
    <source>
        <dbReference type="EMBL" id="GBO88727.1"/>
    </source>
</evidence>
<evidence type="ECO:0000313" key="2">
    <source>
        <dbReference type="Proteomes" id="UP000387223"/>
    </source>
</evidence>
<dbReference type="RefSeq" id="WP_136630079.1">
    <property type="nucleotide sequence ID" value="NZ_BGZI01000015.1"/>
</dbReference>
<dbReference type="AlphaFoldDB" id="A0A5M3Q0W1"/>
<dbReference type="EMBL" id="BGZI01000015">
    <property type="protein sequence ID" value="GBO88727.1"/>
    <property type="molecule type" value="Genomic_DNA"/>
</dbReference>
<name>A0A5M3Q0W1_9GAMM</name>